<feature type="transmembrane region" description="Helical" evidence="2">
    <location>
        <begin position="6"/>
        <end position="27"/>
    </location>
</feature>
<dbReference type="KEGG" id="agv:OJF2_14740"/>
<dbReference type="RefSeq" id="WP_148592551.1">
    <property type="nucleotide sequence ID" value="NZ_CP042997.1"/>
</dbReference>
<accession>A0A5B9VXI2</accession>
<gene>
    <name evidence="3" type="ORF">OJF2_14740</name>
</gene>
<keyword evidence="2" id="KW-0472">Membrane</keyword>
<keyword evidence="4" id="KW-1185">Reference proteome</keyword>
<feature type="region of interest" description="Disordered" evidence="1">
    <location>
        <begin position="134"/>
        <end position="155"/>
    </location>
</feature>
<keyword evidence="2" id="KW-1133">Transmembrane helix</keyword>
<evidence type="ECO:0000256" key="2">
    <source>
        <dbReference type="SAM" id="Phobius"/>
    </source>
</evidence>
<feature type="compositionally biased region" description="Basic and acidic residues" evidence="1">
    <location>
        <begin position="134"/>
        <end position="149"/>
    </location>
</feature>
<dbReference type="EMBL" id="CP042997">
    <property type="protein sequence ID" value="QEH32982.1"/>
    <property type="molecule type" value="Genomic_DNA"/>
</dbReference>
<sequence>MTPAQHYPTASLALAAGLGLIAVFLALREWYELRAREDDLAEPDRLHFARQDLRRRLGIGILALIAGLVFVGSFLDISPRRGPSIRFLTVWIAVLGLIVGLLMLALADLSATRAYARRHRKRIIRESMESIREEARRHAERSRDAEGGRGEPGPS</sequence>
<dbReference type="Proteomes" id="UP000324233">
    <property type="component" value="Chromosome"/>
</dbReference>
<evidence type="ECO:0000313" key="3">
    <source>
        <dbReference type="EMBL" id="QEH32982.1"/>
    </source>
</evidence>
<keyword evidence="2" id="KW-0812">Transmembrane</keyword>
<proteinExistence type="predicted"/>
<evidence type="ECO:0000313" key="4">
    <source>
        <dbReference type="Proteomes" id="UP000324233"/>
    </source>
</evidence>
<protein>
    <submittedName>
        <fullName evidence="3">Uncharacterized protein</fullName>
    </submittedName>
</protein>
<feature type="transmembrane region" description="Helical" evidence="2">
    <location>
        <begin position="57"/>
        <end position="75"/>
    </location>
</feature>
<feature type="transmembrane region" description="Helical" evidence="2">
    <location>
        <begin position="87"/>
        <end position="111"/>
    </location>
</feature>
<dbReference type="AlphaFoldDB" id="A0A5B9VXI2"/>
<name>A0A5B9VXI2_9BACT</name>
<organism evidence="3 4">
    <name type="scientific">Aquisphaera giovannonii</name>
    <dbReference type="NCBI Taxonomy" id="406548"/>
    <lineage>
        <taxon>Bacteria</taxon>
        <taxon>Pseudomonadati</taxon>
        <taxon>Planctomycetota</taxon>
        <taxon>Planctomycetia</taxon>
        <taxon>Isosphaerales</taxon>
        <taxon>Isosphaeraceae</taxon>
        <taxon>Aquisphaera</taxon>
    </lineage>
</organism>
<reference evidence="3 4" key="1">
    <citation type="submission" date="2019-08" db="EMBL/GenBank/DDBJ databases">
        <title>Deep-cultivation of Planctomycetes and their phenomic and genomic characterization uncovers novel biology.</title>
        <authorList>
            <person name="Wiegand S."/>
            <person name="Jogler M."/>
            <person name="Boedeker C."/>
            <person name="Pinto D."/>
            <person name="Vollmers J."/>
            <person name="Rivas-Marin E."/>
            <person name="Kohn T."/>
            <person name="Peeters S.H."/>
            <person name="Heuer A."/>
            <person name="Rast P."/>
            <person name="Oberbeckmann S."/>
            <person name="Bunk B."/>
            <person name="Jeske O."/>
            <person name="Meyerdierks A."/>
            <person name="Storesund J.E."/>
            <person name="Kallscheuer N."/>
            <person name="Luecker S."/>
            <person name="Lage O.M."/>
            <person name="Pohl T."/>
            <person name="Merkel B.J."/>
            <person name="Hornburger P."/>
            <person name="Mueller R.-W."/>
            <person name="Bruemmer F."/>
            <person name="Labrenz M."/>
            <person name="Spormann A.M."/>
            <person name="Op den Camp H."/>
            <person name="Overmann J."/>
            <person name="Amann R."/>
            <person name="Jetten M.S.M."/>
            <person name="Mascher T."/>
            <person name="Medema M.H."/>
            <person name="Devos D.P."/>
            <person name="Kaster A.-K."/>
            <person name="Ovreas L."/>
            <person name="Rohde M."/>
            <person name="Galperin M.Y."/>
            <person name="Jogler C."/>
        </authorList>
    </citation>
    <scope>NUCLEOTIDE SEQUENCE [LARGE SCALE GENOMIC DNA]</scope>
    <source>
        <strain evidence="3 4">OJF2</strain>
    </source>
</reference>
<evidence type="ECO:0000256" key="1">
    <source>
        <dbReference type="SAM" id="MobiDB-lite"/>
    </source>
</evidence>